<evidence type="ECO:0000256" key="1">
    <source>
        <dbReference type="ARBA" id="ARBA00001933"/>
    </source>
</evidence>
<keyword evidence="7" id="KW-1185">Reference proteome</keyword>
<sequence length="338" mass="36678">MSVELHREGTSPQRPTPAQTDKSMWKWREFFPPLPSRVSLGEGDTPLVPLRHMPGVWVKDERANPTGSFKDRMASMAVSWAQAQGFGTVAVASTGNAAVSTAAYAAAAGLHCVILAKEGGTASPEMERSLRAMGAEIRFSESWHGRWTELERGVREQGWYPISNYRTPPVSSQPVGVRAYRSLAYEIAAQRDWSVPDWIAVPVSRGDALCAMVAGFDEIRQLGWIPRVPRMLAVVRFPSLHEAVRNGREQPLPSEYPDRVEALSISDPQATAAAVRAVRHSDGDVLVLDDDDLARAQAEAASHGWLVELSSAAALAGAAELQRRGHTGDIAALVTAAR</sequence>
<feature type="domain" description="Tryptophan synthase beta chain-like PALP" evidence="5">
    <location>
        <begin position="38"/>
        <end position="329"/>
    </location>
</feature>
<comment type="cofactor">
    <cofactor evidence="1">
        <name>pyridoxal 5'-phosphate</name>
        <dbReference type="ChEBI" id="CHEBI:597326"/>
    </cofactor>
</comment>
<evidence type="ECO:0000256" key="3">
    <source>
        <dbReference type="ARBA" id="ARBA00023239"/>
    </source>
</evidence>
<protein>
    <submittedName>
        <fullName evidence="6">Threonine synthase</fullName>
    </submittedName>
</protein>
<dbReference type="InterPro" id="IPR050147">
    <property type="entry name" value="Ser/Thr_Dehydratase"/>
</dbReference>
<keyword evidence="2" id="KW-0663">Pyridoxal phosphate</keyword>
<dbReference type="Proteomes" id="UP000659767">
    <property type="component" value="Unassembled WGS sequence"/>
</dbReference>
<dbReference type="Pfam" id="PF00291">
    <property type="entry name" value="PALP"/>
    <property type="match status" value="1"/>
</dbReference>
<name>A0ABQ2TNC3_STRBA</name>
<dbReference type="InterPro" id="IPR036052">
    <property type="entry name" value="TrpB-like_PALP_sf"/>
</dbReference>
<dbReference type="SUPFAM" id="SSF53686">
    <property type="entry name" value="Tryptophan synthase beta subunit-like PLP-dependent enzymes"/>
    <property type="match status" value="1"/>
</dbReference>
<gene>
    <name evidence="6" type="ORF">GCM10010253_64060</name>
</gene>
<dbReference type="Gene3D" id="3.40.50.1100">
    <property type="match status" value="2"/>
</dbReference>
<dbReference type="PANTHER" id="PTHR48078:SF6">
    <property type="entry name" value="L-THREONINE DEHYDRATASE CATABOLIC TDCB"/>
    <property type="match status" value="1"/>
</dbReference>
<accession>A0ABQ2TNC3</accession>
<proteinExistence type="predicted"/>
<dbReference type="InterPro" id="IPR001926">
    <property type="entry name" value="TrpB-like_PALP"/>
</dbReference>
<evidence type="ECO:0000313" key="6">
    <source>
        <dbReference type="EMBL" id="GGS80481.1"/>
    </source>
</evidence>
<reference evidence="7" key="1">
    <citation type="journal article" date="2019" name="Int. J. Syst. Evol. Microbiol.">
        <title>The Global Catalogue of Microorganisms (GCM) 10K type strain sequencing project: providing services to taxonomists for standard genome sequencing and annotation.</title>
        <authorList>
            <consortium name="The Broad Institute Genomics Platform"/>
            <consortium name="The Broad Institute Genome Sequencing Center for Infectious Disease"/>
            <person name="Wu L."/>
            <person name="Ma J."/>
        </authorList>
    </citation>
    <scope>NUCLEOTIDE SEQUENCE [LARGE SCALE GENOMIC DNA]</scope>
    <source>
        <strain evidence="7">JCM 4350</strain>
    </source>
</reference>
<evidence type="ECO:0000313" key="7">
    <source>
        <dbReference type="Proteomes" id="UP000659767"/>
    </source>
</evidence>
<keyword evidence="3" id="KW-0456">Lyase</keyword>
<evidence type="ECO:0000256" key="2">
    <source>
        <dbReference type="ARBA" id="ARBA00022898"/>
    </source>
</evidence>
<evidence type="ECO:0000256" key="4">
    <source>
        <dbReference type="SAM" id="MobiDB-lite"/>
    </source>
</evidence>
<organism evidence="6 7">
    <name type="scientific">Streptomyces badius</name>
    <dbReference type="NCBI Taxonomy" id="1941"/>
    <lineage>
        <taxon>Bacteria</taxon>
        <taxon>Bacillati</taxon>
        <taxon>Actinomycetota</taxon>
        <taxon>Actinomycetes</taxon>
        <taxon>Kitasatosporales</taxon>
        <taxon>Streptomycetaceae</taxon>
        <taxon>Streptomyces</taxon>
    </lineage>
</organism>
<dbReference type="EMBL" id="BMSZ01000027">
    <property type="protein sequence ID" value="GGS80481.1"/>
    <property type="molecule type" value="Genomic_DNA"/>
</dbReference>
<feature type="region of interest" description="Disordered" evidence="4">
    <location>
        <begin position="1"/>
        <end position="22"/>
    </location>
</feature>
<dbReference type="PANTHER" id="PTHR48078">
    <property type="entry name" value="THREONINE DEHYDRATASE, MITOCHONDRIAL-RELATED"/>
    <property type="match status" value="1"/>
</dbReference>
<feature type="compositionally biased region" description="Polar residues" evidence="4">
    <location>
        <begin position="10"/>
        <end position="22"/>
    </location>
</feature>
<comment type="caution">
    <text evidence="6">The sequence shown here is derived from an EMBL/GenBank/DDBJ whole genome shotgun (WGS) entry which is preliminary data.</text>
</comment>
<evidence type="ECO:0000259" key="5">
    <source>
        <dbReference type="Pfam" id="PF00291"/>
    </source>
</evidence>